<dbReference type="InterPro" id="IPR053927">
    <property type="entry name" value="FlgK_helical"/>
</dbReference>
<gene>
    <name evidence="7" type="primary">flgK</name>
    <name evidence="11" type="ORF">BW247_07700</name>
</gene>
<dbReference type="NCBIfam" id="TIGR02492">
    <property type="entry name" value="flgK_ends"/>
    <property type="match status" value="1"/>
</dbReference>
<evidence type="ECO:0000256" key="6">
    <source>
        <dbReference type="ARBA" id="ARBA00023143"/>
    </source>
</evidence>
<keyword evidence="6 7" id="KW-0975">Bacterial flagellum</keyword>
<reference evidence="11 12" key="1">
    <citation type="submission" date="2017-01" db="EMBL/GenBank/DDBJ databases">
        <title>Draft sequence of Acidihalobacter ferrooxidans strain DSM 14175 (strain V8).</title>
        <authorList>
            <person name="Khaleque H.N."/>
            <person name="Ramsay J.P."/>
            <person name="Murphy R.J.T."/>
            <person name="Kaksonen A.H."/>
            <person name="Boxall N.J."/>
            <person name="Watkin E.L.J."/>
        </authorList>
    </citation>
    <scope>NUCLEOTIDE SEQUENCE [LARGE SCALE GENOMIC DNA]</scope>
    <source>
        <strain evidence="11 12">V8</strain>
    </source>
</reference>
<dbReference type="GO" id="GO:0009424">
    <property type="term" value="C:bacterial-type flagellum hook"/>
    <property type="evidence" value="ECO:0007669"/>
    <property type="project" value="UniProtKB-UniRule"/>
</dbReference>
<feature type="domain" description="Flagellar hook-associated protein FlgK helical" evidence="10">
    <location>
        <begin position="95"/>
        <end position="260"/>
    </location>
</feature>
<dbReference type="PROSITE" id="PS00588">
    <property type="entry name" value="FLAGELLA_BB_ROD"/>
    <property type="match status" value="1"/>
</dbReference>
<evidence type="ECO:0000256" key="4">
    <source>
        <dbReference type="ARBA" id="ARBA00016244"/>
    </source>
</evidence>
<evidence type="ECO:0000313" key="12">
    <source>
        <dbReference type="Proteomes" id="UP000243807"/>
    </source>
</evidence>
<dbReference type="PRINTS" id="PR01005">
    <property type="entry name" value="FLGHOOKAP1"/>
</dbReference>
<evidence type="ECO:0000259" key="10">
    <source>
        <dbReference type="Pfam" id="PF22638"/>
    </source>
</evidence>
<dbReference type="Pfam" id="PF00460">
    <property type="entry name" value="Flg_bb_rod"/>
    <property type="match status" value="1"/>
</dbReference>
<dbReference type="AlphaFoldDB" id="A0A1P8UGN7"/>
<keyword evidence="11" id="KW-0966">Cell projection</keyword>
<dbReference type="STRING" id="1765967.BW247_07700"/>
<dbReference type="RefSeq" id="WP_076836640.1">
    <property type="nucleotide sequence ID" value="NZ_CP019434.1"/>
</dbReference>
<dbReference type="OrthoDB" id="9802553at2"/>
<feature type="region of interest" description="Disordered" evidence="8">
    <location>
        <begin position="260"/>
        <end position="280"/>
    </location>
</feature>
<dbReference type="GO" id="GO:0044780">
    <property type="term" value="P:bacterial-type flagellum assembly"/>
    <property type="evidence" value="ECO:0007669"/>
    <property type="project" value="InterPro"/>
</dbReference>
<evidence type="ECO:0000256" key="7">
    <source>
        <dbReference type="RuleBase" id="RU362065"/>
    </source>
</evidence>
<dbReference type="InterPro" id="IPR001444">
    <property type="entry name" value="Flag_bb_rod_N"/>
</dbReference>
<protein>
    <recommendedName>
        <fullName evidence="4 7">Flagellar hook-associated protein 1</fullName>
        <shortName evidence="7">HAP1</shortName>
    </recommendedName>
</protein>
<sequence length="280" mass="29288">MAGSDILGIGTSALLGYQQALQTTSNNISNANTPGYARERVDFATRPGTSTGDYYLGNGVQASGVQRIVSQFVNGQLTNATAANSRYQTYSQYANQVDNLLAKQSAGLQPALQSFYNAVQGVANAPASIPARQELLTQGGDLAGRFNTLYQQFNQIGAQVNARLSSDVNSINSLATQIASLNTQIVAASNNNPTGKPNSLLDQRDAVVNQLAKYVSVNTVSQSDGSINVTIGTGQALVVGSSVTRLGTAAVNGDPSRCLLYTSPSPPDPERYRTPSSACS</sequence>
<evidence type="ECO:0000256" key="5">
    <source>
        <dbReference type="ARBA" id="ARBA00022525"/>
    </source>
</evidence>
<dbReference type="SUPFAM" id="SSF64518">
    <property type="entry name" value="Phase 1 flagellin"/>
    <property type="match status" value="1"/>
</dbReference>
<comment type="similarity">
    <text evidence="3 7">Belongs to the flagella basal body rod proteins family.</text>
</comment>
<dbReference type="Proteomes" id="UP000243807">
    <property type="component" value="Chromosome"/>
</dbReference>
<dbReference type="PANTHER" id="PTHR30033:SF1">
    <property type="entry name" value="FLAGELLAR HOOK-ASSOCIATED PROTEIN 1"/>
    <property type="match status" value="1"/>
</dbReference>
<keyword evidence="5 7" id="KW-0964">Secreted</keyword>
<organism evidence="11 12">
    <name type="scientific">Acidihalobacter ferrooxydans</name>
    <dbReference type="NCBI Taxonomy" id="1765967"/>
    <lineage>
        <taxon>Bacteria</taxon>
        <taxon>Pseudomonadati</taxon>
        <taxon>Pseudomonadota</taxon>
        <taxon>Gammaproteobacteria</taxon>
        <taxon>Chromatiales</taxon>
        <taxon>Ectothiorhodospiraceae</taxon>
        <taxon>Acidihalobacter</taxon>
    </lineage>
</organism>
<dbReference type="InterPro" id="IPR002371">
    <property type="entry name" value="FlgK"/>
</dbReference>
<dbReference type="InterPro" id="IPR019776">
    <property type="entry name" value="Flagellar_basal_body_rod_CS"/>
</dbReference>
<comment type="subcellular location">
    <subcellularLocation>
        <location evidence="1 7">Bacterial flagellum</location>
    </subcellularLocation>
    <subcellularLocation>
        <location evidence="2 7">Secreted</location>
    </subcellularLocation>
</comment>
<keyword evidence="12" id="KW-1185">Reference proteome</keyword>
<evidence type="ECO:0000259" key="9">
    <source>
        <dbReference type="Pfam" id="PF00460"/>
    </source>
</evidence>
<dbReference type="PANTHER" id="PTHR30033">
    <property type="entry name" value="FLAGELLAR HOOK-ASSOCIATED PROTEIN 1"/>
    <property type="match status" value="1"/>
</dbReference>
<keyword evidence="11" id="KW-0282">Flagellum</keyword>
<evidence type="ECO:0000256" key="1">
    <source>
        <dbReference type="ARBA" id="ARBA00004365"/>
    </source>
</evidence>
<dbReference type="GO" id="GO:0005198">
    <property type="term" value="F:structural molecule activity"/>
    <property type="evidence" value="ECO:0007669"/>
    <property type="project" value="UniProtKB-UniRule"/>
</dbReference>
<accession>A0A1P8UGN7</accession>
<evidence type="ECO:0000256" key="2">
    <source>
        <dbReference type="ARBA" id="ARBA00004613"/>
    </source>
</evidence>
<proteinExistence type="inferred from homology"/>
<evidence type="ECO:0000256" key="8">
    <source>
        <dbReference type="SAM" id="MobiDB-lite"/>
    </source>
</evidence>
<dbReference type="GO" id="GO:0005576">
    <property type="term" value="C:extracellular region"/>
    <property type="evidence" value="ECO:0007669"/>
    <property type="project" value="UniProtKB-SubCell"/>
</dbReference>
<feature type="domain" description="Flagellar basal body rod protein N-terminal" evidence="9">
    <location>
        <begin position="9"/>
        <end position="36"/>
    </location>
</feature>
<evidence type="ECO:0000256" key="3">
    <source>
        <dbReference type="ARBA" id="ARBA00009677"/>
    </source>
</evidence>
<dbReference type="KEGG" id="afy:BW247_07700"/>
<keyword evidence="11" id="KW-0969">Cilium</keyword>
<evidence type="ECO:0000313" key="11">
    <source>
        <dbReference type="EMBL" id="APZ42992.1"/>
    </source>
</evidence>
<dbReference type="EMBL" id="CP019434">
    <property type="protein sequence ID" value="APZ42992.1"/>
    <property type="molecule type" value="Genomic_DNA"/>
</dbReference>
<name>A0A1P8UGN7_9GAMM</name>
<dbReference type="Pfam" id="PF22638">
    <property type="entry name" value="FlgK_D1"/>
    <property type="match status" value="1"/>
</dbReference>